<reference evidence="2" key="1">
    <citation type="submission" date="2013-03" db="EMBL/GenBank/DDBJ databases">
        <title>The Genome Sequence of Anopheles christyi ACHKN1017.</title>
        <authorList>
            <consortium name="The Broad Institute Genomics Platform"/>
            <person name="Neafsey D.E."/>
            <person name="Besansky N."/>
            <person name="Walker B."/>
            <person name="Young S.K."/>
            <person name="Zeng Q."/>
            <person name="Gargeya S."/>
            <person name="Fitzgerald M."/>
            <person name="Haas B."/>
            <person name="Abouelleil A."/>
            <person name="Allen A.W."/>
            <person name="Alvarado L."/>
            <person name="Arachchi H.M."/>
            <person name="Berlin A.M."/>
            <person name="Chapman S.B."/>
            <person name="Gainer-Dewar J."/>
            <person name="Goldberg J."/>
            <person name="Griggs A."/>
            <person name="Gujja S."/>
            <person name="Hansen M."/>
            <person name="Howarth C."/>
            <person name="Imamovic A."/>
            <person name="Ireland A."/>
            <person name="Larimer J."/>
            <person name="McCowan C."/>
            <person name="Murphy C."/>
            <person name="Pearson M."/>
            <person name="Poon T.W."/>
            <person name="Priest M."/>
            <person name="Roberts A."/>
            <person name="Saif S."/>
            <person name="Shea T."/>
            <person name="Sisk P."/>
            <person name="Sykes S."/>
            <person name="Wortman J."/>
            <person name="Nusbaum C."/>
            <person name="Birren B."/>
        </authorList>
    </citation>
    <scope>NUCLEOTIDE SEQUENCE [LARGE SCALE GENOMIC DNA]</scope>
    <source>
        <strain evidence="2">ACHKN1017</strain>
    </source>
</reference>
<reference evidence="1" key="2">
    <citation type="submission" date="2020-05" db="UniProtKB">
        <authorList>
            <consortium name="EnsemblMetazoa"/>
        </authorList>
    </citation>
    <scope>IDENTIFICATION</scope>
    <source>
        <strain evidence="1">ACHKN1017</strain>
    </source>
</reference>
<name>A0A182KAM0_9DIPT</name>
<dbReference type="EnsemblMetazoa" id="ACHR007807-RA">
    <property type="protein sequence ID" value="ACHR007807-PA"/>
    <property type="gene ID" value="ACHR007807"/>
</dbReference>
<dbReference type="PANTHER" id="PTHR12336">
    <property type="entry name" value="ADULT CUTICLE PROTEIN 1-RELATED"/>
    <property type="match status" value="1"/>
</dbReference>
<proteinExistence type="predicted"/>
<evidence type="ECO:0000313" key="2">
    <source>
        <dbReference type="Proteomes" id="UP000075881"/>
    </source>
</evidence>
<organism evidence="1 2">
    <name type="scientific">Anopheles christyi</name>
    <dbReference type="NCBI Taxonomy" id="43041"/>
    <lineage>
        <taxon>Eukaryota</taxon>
        <taxon>Metazoa</taxon>
        <taxon>Ecdysozoa</taxon>
        <taxon>Arthropoda</taxon>
        <taxon>Hexapoda</taxon>
        <taxon>Insecta</taxon>
        <taxon>Pterygota</taxon>
        <taxon>Neoptera</taxon>
        <taxon>Endopterygota</taxon>
        <taxon>Diptera</taxon>
        <taxon>Nematocera</taxon>
        <taxon>Culicoidea</taxon>
        <taxon>Culicidae</taxon>
        <taxon>Anophelinae</taxon>
        <taxon>Anopheles</taxon>
    </lineage>
</organism>
<evidence type="ECO:0000313" key="1">
    <source>
        <dbReference type="EnsemblMetazoa" id="ACHR007807-PA"/>
    </source>
</evidence>
<dbReference type="Proteomes" id="UP000075881">
    <property type="component" value="Unassembled WGS sequence"/>
</dbReference>
<dbReference type="Pfam" id="PF15955">
    <property type="entry name" value="Cuticle_4"/>
    <property type="match status" value="1"/>
</dbReference>
<sequence>YLTWVRYLIAPCRVRSNGVFRIKSSTRTTVRHHNFYNRSKVTTTAPNQITKMKCMVAAVILALAVVSEAGILPYAGWPYGHLAAPTVIQSNVLAHPYGAFSHAAIHAAYAPHAAIHAAYAPHAAILAAPHAPILAHGPAASVAHHAGVVPGATSVTATRARKYNLNKDLTYISYSRVLRVALAIGIVSSIVGSLGASFPGLSLEGWPYFYPLGPWHDHTPIQPYNEPVPIIPVVAAQLAEYPGAMSIAATRGAIHIAPLPGHSISQFQYNLDGPPGTY</sequence>
<dbReference type="InterPro" id="IPR031874">
    <property type="entry name" value="Cuticle_Acp1"/>
</dbReference>
<dbReference type="AlphaFoldDB" id="A0A182KAM0"/>
<dbReference type="VEuPathDB" id="VectorBase:ACHR007807"/>
<dbReference type="STRING" id="43041.A0A182KAM0"/>
<accession>A0A182KAM0</accession>
<protein>
    <submittedName>
        <fullName evidence="1">Uncharacterized protein</fullName>
    </submittedName>
</protein>
<dbReference type="PANTHER" id="PTHR12336:SF0">
    <property type="entry name" value="ADULT CUTICLE PROTEIN 1-RELATED"/>
    <property type="match status" value="1"/>
</dbReference>
<keyword evidence="2" id="KW-1185">Reference proteome</keyword>